<feature type="transmembrane region" description="Helical" evidence="1">
    <location>
        <begin position="133"/>
        <end position="159"/>
    </location>
</feature>
<feature type="transmembrane region" description="Helical" evidence="1">
    <location>
        <begin position="80"/>
        <end position="99"/>
    </location>
</feature>
<organism evidence="2 4">
    <name type="scientific">Rotaria sordida</name>
    <dbReference type="NCBI Taxonomy" id="392033"/>
    <lineage>
        <taxon>Eukaryota</taxon>
        <taxon>Metazoa</taxon>
        <taxon>Spiralia</taxon>
        <taxon>Gnathifera</taxon>
        <taxon>Rotifera</taxon>
        <taxon>Eurotatoria</taxon>
        <taxon>Bdelloidea</taxon>
        <taxon>Philodinida</taxon>
        <taxon>Philodinidae</taxon>
        <taxon>Rotaria</taxon>
    </lineage>
</organism>
<evidence type="ECO:0000313" key="5">
    <source>
        <dbReference type="Proteomes" id="UP000663870"/>
    </source>
</evidence>
<gene>
    <name evidence="3" type="ORF">JXQ802_LOCUS51653</name>
    <name evidence="2" type="ORF">PYM288_LOCUS16112</name>
</gene>
<evidence type="ECO:0000313" key="3">
    <source>
        <dbReference type="EMBL" id="CAF1629823.1"/>
    </source>
</evidence>
<dbReference type="Proteomes" id="UP000663870">
    <property type="component" value="Unassembled WGS sequence"/>
</dbReference>
<dbReference type="AlphaFoldDB" id="A0A814J4F9"/>
<dbReference type="Proteomes" id="UP000663854">
    <property type="component" value="Unassembled WGS sequence"/>
</dbReference>
<proteinExistence type="predicted"/>
<evidence type="ECO:0000313" key="4">
    <source>
        <dbReference type="Proteomes" id="UP000663854"/>
    </source>
</evidence>
<sequence length="206" mass="24111">MLKKRLHITLVLLHLVLQLTLTFISSLHWFLLILSFIGYSILLYKQYYHSNNPSLFCNHYLSTIIFTSIHFIFVLAYNKILPWEIGLVILFLILILHYARRLGASIFRWDLTWLPLGYQQDYDSIMSIVVAKFLVSSLLLFGYTCQLCLTTVCTPSIYFNWFLIVTDCRYTYAYLLSSYTFAGGVLISLSWTVVLLLHLVVHRFKS</sequence>
<keyword evidence="1" id="KW-0472">Membrane</keyword>
<keyword evidence="1" id="KW-0812">Transmembrane</keyword>
<name>A0A814J4F9_9BILA</name>
<evidence type="ECO:0000313" key="2">
    <source>
        <dbReference type="EMBL" id="CAF1030543.1"/>
    </source>
</evidence>
<feature type="transmembrane region" description="Helical" evidence="1">
    <location>
        <begin position="28"/>
        <end position="44"/>
    </location>
</feature>
<keyword evidence="1" id="KW-1133">Transmembrane helix</keyword>
<comment type="caution">
    <text evidence="2">The sequence shown here is derived from an EMBL/GenBank/DDBJ whole genome shotgun (WGS) entry which is preliminary data.</text>
</comment>
<feature type="transmembrane region" description="Helical" evidence="1">
    <location>
        <begin position="56"/>
        <end position="74"/>
    </location>
</feature>
<feature type="transmembrane region" description="Helical" evidence="1">
    <location>
        <begin position="179"/>
        <end position="201"/>
    </location>
</feature>
<keyword evidence="5" id="KW-1185">Reference proteome</keyword>
<reference evidence="2" key="1">
    <citation type="submission" date="2021-02" db="EMBL/GenBank/DDBJ databases">
        <authorList>
            <person name="Nowell W R."/>
        </authorList>
    </citation>
    <scope>NUCLEOTIDE SEQUENCE</scope>
</reference>
<evidence type="ECO:0000256" key="1">
    <source>
        <dbReference type="SAM" id="Phobius"/>
    </source>
</evidence>
<accession>A0A814J4F9</accession>
<dbReference type="EMBL" id="CAJNOL010007611">
    <property type="protein sequence ID" value="CAF1629823.1"/>
    <property type="molecule type" value="Genomic_DNA"/>
</dbReference>
<dbReference type="EMBL" id="CAJNOH010000406">
    <property type="protein sequence ID" value="CAF1030543.1"/>
    <property type="molecule type" value="Genomic_DNA"/>
</dbReference>
<protein>
    <submittedName>
        <fullName evidence="2">Uncharacterized protein</fullName>
    </submittedName>
</protein>